<feature type="region of interest" description="Disordered" evidence="1">
    <location>
        <begin position="30"/>
        <end position="94"/>
    </location>
</feature>
<proteinExistence type="predicted"/>
<accession>A0AAV4G0Z9</accession>
<sequence length="110" mass="11388">MPPLMSIPTCPSVVAPTTVRDTLVVAPTTAVKPSAPKPPVSVQSTVSPSPKVDTCMTDVSPHTPLPVAAAKSTASKSATNKQGEQKRELKGVPAERLLMGDRCAVPAYRG</sequence>
<evidence type="ECO:0000313" key="3">
    <source>
        <dbReference type="Proteomes" id="UP000762676"/>
    </source>
</evidence>
<evidence type="ECO:0000256" key="1">
    <source>
        <dbReference type="SAM" id="MobiDB-lite"/>
    </source>
</evidence>
<reference evidence="2 3" key="1">
    <citation type="journal article" date="2021" name="Elife">
        <title>Chloroplast acquisition without the gene transfer in kleptoplastic sea slugs, Plakobranchus ocellatus.</title>
        <authorList>
            <person name="Maeda T."/>
            <person name="Takahashi S."/>
            <person name="Yoshida T."/>
            <person name="Shimamura S."/>
            <person name="Takaki Y."/>
            <person name="Nagai Y."/>
            <person name="Toyoda A."/>
            <person name="Suzuki Y."/>
            <person name="Arimoto A."/>
            <person name="Ishii H."/>
            <person name="Satoh N."/>
            <person name="Nishiyama T."/>
            <person name="Hasebe M."/>
            <person name="Maruyama T."/>
            <person name="Minagawa J."/>
            <person name="Obokata J."/>
            <person name="Shigenobu S."/>
        </authorList>
    </citation>
    <scope>NUCLEOTIDE SEQUENCE [LARGE SCALE GENOMIC DNA]</scope>
</reference>
<comment type="caution">
    <text evidence="2">The sequence shown here is derived from an EMBL/GenBank/DDBJ whole genome shotgun (WGS) entry which is preliminary data.</text>
</comment>
<evidence type="ECO:0000313" key="2">
    <source>
        <dbReference type="EMBL" id="GFR79169.1"/>
    </source>
</evidence>
<keyword evidence="3" id="KW-1185">Reference proteome</keyword>
<feature type="compositionally biased region" description="Low complexity" evidence="1">
    <location>
        <begin position="68"/>
        <end position="79"/>
    </location>
</feature>
<dbReference type="EMBL" id="BMAT01004724">
    <property type="protein sequence ID" value="GFR79169.1"/>
    <property type="molecule type" value="Genomic_DNA"/>
</dbReference>
<gene>
    <name evidence="2" type="ORF">ElyMa_002282800</name>
</gene>
<feature type="compositionally biased region" description="Low complexity" evidence="1">
    <location>
        <begin position="30"/>
        <end position="52"/>
    </location>
</feature>
<dbReference type="Proteomes" id="UP000762676">
    <property type="component" value="Unassembled WGS sequence"/>
</dbReference>
<name>A0AAV4G0Z9_9GAST</name>
<dbReference type="AlphaFoldDB" id="A0AAV4G0Z9"/>
<organism evidence="2 3">
    <name type="scientific">Elysia marginata</name>
    <dbReference type="NCBI Taxonomy" id="1093978"/>
    <lineage>
        <taxon>Eukaryota</taxon>
        <taxon>Metazoa</taxon>
        <taxon>Spiralia</taxon>
        <taxon>Lophotrochozoa</taxon>
        <taxon>Mollusca</taxon>
        <taxon>Gastropoda</taxon>
        <taxon>Heterobranchia</taxon>
        <taxon>Euthyneura</taxon>
        <taxon>Panpulmonata</taxon>
        <taxon>Sacoglossa</taxon>
        <taxon>Placobranchoidea</taxon>
        <taxon>Plakobranchidae</taxon>
        <taxon>Elysia</taxon>
    </lineage>
</organism>
<protein>
    <submittedName>
        <fullName evidence="2">Uncharacterized protein</fullName>
    </submittedName>
</protein>